<dbReference type="InterPro" id="IPR002641">
    <property type="entry name" value="PNPLA_dom"/>
</dbReference>
<dbReference type="Pfam" id="PF01734">
    <property type="entry name" value="Patatin"/>
    <property type="match status" value="1"/>
</dbReference>
<dbReference type="EMBL" id="JN367271">
    <property type="protein sequence ID" value="AET07142.1"/>
    <property type="molecule type" value="Genomic_DNA"/>
</dbReference>
<dbReference type="GO" id="GO:0047499">
    <property type="term" value="F:calcium-independent phospholipase A2 activity"/>
    <property type="evidence" value="ECO:0007669"/>
    <property type="project" value="TreeGrafter"/>
</dbReference>
<keyword evidence="2 4" id="KW-0442">Lipid degradation</keyword>
<dbReference type="InterPro" id="IPR016035">
    <property type="entry name" value="Acyl_Trfase/lysoPLipase"/>
</dbReference>
<sequence length="1310" mass="148854">MSFSDEKEPVNLLALDGGGIRGVSELIILDELMKQIQIRGNLARVPRPCVYFHLMGGTSTGGLVAIMLGRLEMSTEEALSAYDKFAQEIFSKKNRNMLNPAEKYGAVALEQTVQKLVHDCQKGPSMRDCRPYTAKGRAFVCTMPQHDRNATVRLRTYDVEGDKFSKCQIYQAARATTAASTFFKPMPIQNDQGVVTNFVDAALGRNNPVGILLEEAGSLFGTRRRLGCVVSLGTGSRKTELAKGKSKAKQLVSLLSVLKEISTDTQRDHERMLSMLKDFPDTYFRLNVDGGAEKISLDDWGKIGLLKERTRKYLQDKAVADCIDKLAKALLRGTSHGLTLAHLGGLDKDVIIRDTQKAKPRGRASTIFTGRATILKTLREHFNRQDSGDVSRREFQLWGMGGVGKTQIALKFSEEFERNDYKILWIDATDVYTIEQSYLRIVEKDLQPENRGDGAITRLLGKLEASDKWLLVFDNAPERGLGPWIPDGNSGNIIYTTRLKHLERRLAPNCVSYVDQMDVADGLTLLLRSARMDEGEKQYRDLARPVAKELGYLPLALDQAGACKLTIPCSKSSCTTPIFSFFPSFSRPSPLPPFFSVPRELLTSCLPDIHMAPCPLERFLEKFNNEKDALLSNPMFRGEDNIRNLPIYATFNISWDAIKAYADKRKDVERATEALNALQLLNLLCFYHNEGFIAQMFGYAAKNRAVYDLTSAHPLEAEGISLEHLIHMSYTEDFDMPGNEWNRGGFDMGIRFLEEFSLLKHDYRNLHTNMHILVHEWARRRLTPGQRAEWGGAARRILLDSFNFESLGSSIAHRREMVVHLDACVRFVDPDNQKVDLEPEYHFNIANIYEAANRFEDARLAREKSTFFALRRAAGFFTENVLMYMYMQADDYGSHCDIAQAEQMYLEILDRFQLIVDQAKWQAIPSRKGKRSMLKLSRDEKNADNRREEVLDFNLARDTKASLAFLYFEQGHYESAEPHLLDILEWAKQDTGREKERAVIRARDYLATIANPSGARPSETSEEAKAKYLAREEESGSDSFGTQSLRRNFAIQLVREGKLEEALDEYHPIWLWYCDKYGKESNKTRQVLDAMVLTMHKVAPCHGFTANVLIMSFSWNHFTFGPQHLETLESRGVLADVLCDMCALGKALELAEGSVKIARAIYGEGGRTTLYHIDEYRRIRELYETMPLFIRLRVIQDKILEEKKAPLTFGPLHEYSEKLADWEPHPIATPLTPEGTEVRVVKEEIPLTFGVALRYKQLDVAAADFQIPSLEAIIPDTWLLLCRDAKSDPKFRDPGPFFNDRFLKRYKEGL</sequence>
<dbReference type="GO" id="GO:0019369">
    <property type="term" value="P:arachidonate metabolic process"/>
    <property type="evidence" value="ECO:0007669"/>
    <property type="project" value="TreeGrafter"/>
</dbReference>
<dbReference type="GO" id="GO:0016042">
    <property type="term" value="P:lipid catabolic process"/>
    <property type="evidence" value="ECO:0007669"/>
    <property type="project" value="UniProtKB-UniRule"/>
</dbReference>
<dbReference type="Gene3D" id="1.25.40.10">
    <property type="entry name" value="Tetratricopeptide repeat domain"/>
    <property type="match status" value="1"/>
</dbReference>
<dbReference type="SUPFAM" id="SSF52540">
    <property type="entry name" value="P-loop containing nucleoside triphosphate hydrolases"/>
    <property type="match status" value="1"/>
</dbReference>
<feature type="short sequence motif" description="GXGXXG" evidence="4">
    <location>
        <begin position="17"/>
        <end position="22"/>
    </location>
</feature>
<proteinExistence type="predicted"/>
<dbReference type="Gene3D" id="3.40.1090.10">
    <property type="entry name" value="Cytosolic phospholipase A2 catalytic domain"/>
    <property type="match status" value="1"/>
</dbReference>
<gene>
    <name evidence="6" type="primary">vic2</name>
</gene>
<dbReference type="SUPFAM" id="SSF52151">
    <property type="entry name" value="FabD/lysophospholipase-like"/>
    <property type="match status" value="1"/>
</dbReference>
<evidence type="ECO:0000259" key="5">
    <source>
        <dbReference type="PROSITE" id="PS51635"/>
    </source>
</evidence>
<dbReference type="GO" id="GO:0043531">
    <property type="term" value="F:ADP binding"/>
    <property type="evidence" value="ECO:0007669"/>
    <property type="project" value="InterPro"/>
</dbReference>
<dbReference type="CDD" id="cd07216">
    <property type="entry name" value="Pat17_PNPLA8_PNPLA9_like3"/>
    <property type="match status" value="1"/>
</dbReference>
<evidence type="ECO:0000313" key="6">
    <source>
        <dbReference type="EMBL" id="AET07142.1"/>
    </source>
</evidence>
<protein>
    <submittedName>
        <fullName evidence="6">Vegetative incompatibility protein 2</fullName>
    </submittedName>
</protein>
<feature type="active site" description="Nucleophile" evidence="4">
    <location>
        <position position="59"/>
    </location>
</feature>
<name>G8H3Q1_CRYPA</name>
<comment type="caution">
    <text evidence="4">Lacks conserved residue(s) required for the propagation of feature annotation.</text>
</comment>
<evidence type="ECO:0000256" key="3">
    <source>
        <dbReference type="ARBA" id="ARBA00023098"/>
    </source>
</evidence>
<accession>G8H3Q1</accession>
<dbReference type="InterPro" id="IPR027417">
    <property type="entry name" value="P-loop_NTPase"/>
</dbReference>
<feature type="short sequence motif" description="GXSXG" evidence="4">
    <location>
        <begin position="57"/>
        <end position="61"/>
    </location>
</feature>
<organism evidence="6">
    <name type="scientific">Cryphonectria parasitica</name>
    <name type="common">Chestnut blight fungus</name>
    <name type="synonym">Endothia parasitica</name>
    <dbReference type="NCBI Taxonomy" id="5116"/>
    <lineage>
        <taxon>Eukaryota</taxon>
        <taxon>Fungi</taxon>
        <taxon>Dikarya</taxon>
        <taxon>Ascomycota</taxon>
        <taxon>Pezizomycotina</taxon>
        <taxon>Sordariomycetes</taxon>
        <taxon>Sordariomycetidae</taxon>
        <taxon>Diaporthales</taxon>
        <taxon>Cryphonectriaceae</taxon>
        <taxon>Cryphonectria-Endothia species complex</taxon>
        <taxon>Cryphonectria</taxon>
    </lineage>
</organism>
<feature type="domain" description="PNPLA" evidence="5">
    <location>
        <begin position="13"/>
        <end position="213"/>
    </location>
</feature>
<evidence type="ECO:0000256" key="4">
    <source>
        <dbReference type="PROSITE-ProRule" id="PRU01161"/>
    </source>
</evidence>
<dbReference type="PROSITE" id="PS51635">
    <property type="entry name" value="PNPLA"/>
    <property type="match status" value="1"/>
</dbReference>
<evidence type="ECO:0000256" key="2">
    <source>
        <dbReference type="ARBA" id="ARBA00022963"/>
    </source>
</evidence>
<keyword evidence="1 4" id="KW-0378">Hydrolase</keyword>
<feature type="active site" description="Proton acceptor" evidence="4">
    <location>
        <position position="200"/>
    </location>
</feature>
<dbReference type="PANTHER" id="PTHR24185">
    <property type="entry name" value="CALCIUM-INDEPENDENT PHOSPHOLIPASE A2-GAMMA"/>
    <property type="match status" value="1"/>
</dbReference>
<dbReference type="GO" id="GO:0016020">
    <property type="term" value="C:membrane"/>
    <property type="evidence" value="ECO:0007669"/>
    <property type="project" value="TreeGrafter"/>
</dbReference>
<dbReference type="GO" id="GO:0046486">
    <property type="term" value="P:glycerolipid metabolic process"/>
    <property type="evidence" value="ECO:0007669"/>
    <property type="project" value="UniProtKB-ARBA"/>
</dbReference>
<reference evidence="6" key="1">
    <citation type="journal article" date="2012" name="Genetics">
        <title>Molecular Characterization of Vegetative Incompatibility Genes That Restrict Hypovirus Transmission in the Chestnut Blight Fungus Cryphonectria parasitica.</title>
        <authorList>
            <person name="Choi G.H."/>
            <person name="Dawe A.L."/>
            <person name="Churbanov A."/>
            <person name="Smith M.L."/>
            <person name="Milgroom M.G."/>
            <person name="Nuss D.L."/>
        </authorList>
    </citation>
    <scope>NUCLEOTIDE SEQUENCE</scope>
    <source>
        <strain evidence="6">EP155</strain>
    </source>
</reference>
<dbReference type="Gene3D" id="3.40.50.300">
    <property type="entry name" value="P-loop containing nucleotide triphosphate hydrolases"/>
    <property type="match status" value="1"/>
</dbReference>
<dbReference type="InterPro" id="IPR011990">
    <property type="entry name" value="TPR-like_helical_dom_sf"/>
</dbReference>
<evidence type="ECO:0000256" key="1">
    <source>
        <dbReference type="ARBA" id="ARBA00022801"/>
    </source>
</evidence>
<keyword evidence="3 4" id="KW-0443">Lipid metabolism</keyword>
<dbReference type="PANTHER" id="PTHR24185:SF1">
    <property type="entry name" value="CALCIUM-INDEPENDENT PHOSPHOLIPASE A2-GAMMA"/>
    <property type="match status" value="1"/>
</dbReference>